<dbReference type="SUPFAM" id="SSF82171">
    <property type="entry name" value="DPP6 N-terminal domain-like"/>
    <property type="match status" value="1"/>
</dbReference>
<proteinExistence type="predicted"/>
<reference evidence="2" key="1">
    <citation type="journal article" date="2019" name="Int. J. Syst. Evol. Microbiol.">
        <title>The Global Catalogue of Microorganisms (GCM) 10K type strain sequencing project: providing services to taxonomists for standard genome sequencing and annotation.</title>
        <authorList>
            <consortium name="The Broad Institute Genomics Platform"/>
            <consortium name="The Broad Institute Genome Sequencing Center for Infectious Disease"/>
            <person name="Wu L."/>
            <person name="Ma J."/>
        </authorList>
    </citation>
    <scope>NUCLEOTIDE SEQUENCE [LARGE SCALE GENOMIC DNA]</scope>
    <source>
        <strain evidence="2">JCM 14901</strain>
    </source>
</reference>
<evidence type="ECO:0008006" key="3">
    <source>
        <dbReference type="Google" id="ProtNLM"/>
    </source>
</evidence>
<sequence>MSTEPTRREHVRQRRTRAFVGAFAAVLAVLGVTGLAGAAASSAQGPRVTHVQIDPGAGVAVSGSRLIVTTNQSLEKVDPAQVRVTPATPFTIDTSGRSVGLRFTLPLRDDARYTVRITDVAGRGGGPATTIAEHFRTPPLSAFLLRRSPAGDVIVRTGLTTGTTTTVFRSRHIEDFRATSGHLVVSTLDNAGHAVLLVTDLEGRHQRELPVPGPGTIMSLQAADRGELIGYTFFDADLGSGGTRESALYVASAKDEAATKKPTAVDVPGKEKRVADWRFVPDTDSILVLTYNGTMLLSAADGAGATDLGKGLAIDGIARGASVAVIQKADGMAQIDLTDGKQQPLVAAKEVAGVNGIVTPLPGAHAGTVRPTFVFDDANPDAGVTNLYRVAVDGTATKLYTVGAGDVLMHTCLSPSGRYAAVLVAPHVVDNPYDRYLLPIPRTVETRIIELADGHEVTNLEGFDLSWCQVPPPLVQ</sequence>
<keyword evidence="2" id="KW-1185">Reference proteome</keyword>
<protein>
    <recommendedName>
        <fullName evidence="3">SbsA Ig-like domain-containing protein</fullName>
    </recommendedName>
</protein>
<dbReference type="EMBL" id="BAAAOG010000006">
    <property type="protein sequence ID" value="GAA1964583.1"/>
    <property type="molecule type" value="Genomic_DNA"/>
</dbReference>
<name>A0ABP5CL70_9MICO</name>
<accession>A0ABP5CL70</accession>
<comment type="caution">
    <text evidence="1">The sequence shown here is derived from an EMBL/GenBank/DDBJ whole genome shotgun (WGS) entry which is preliminary data.</text>
</comment>
<organism evidence="1 2">
    <name type="scientific">Microbacterium deminutum</name>
    <dbReference type="NCBI Taxonomy" id="344164"/>
    <lineage>
        <taxon>Bacteria</taxon>
        <taxon>Bacillati</taxon>
        <taxon>Actinomycetota</taxon>
        <taxon>Actinomycetes</taxon>
        <taxon>Micrococcales</taxon>
        <taxon>Microbacteriaceae</taxon>
        <taxon>Microbacterium</taxon>
    </lineage>
</organism>
<dbReference type="RefSeq" id="WP_344095916.1">
    <property type="nucleotide sequence ID" value="NZ_BAAAOG010000006.1"/>
</dbReference>
<dbReference type="Proteomes" id="UP001499933">
    <property type="component" value="Unassembled WGS sequence"/>
</dbReference>
<gene>
    <name evidence="1" type="ORF">GCM10009776_29290</name>
</gene>
<evidence type="ECO:0000313" key="1">
    <source>
        <dbReference type="EMBL" id="GAA1964583.1"/>
    </source>
</evidence>
<evidence type="ECO:0000313" key="2">
    <source>
        <dbReference type="Proteomes" id="UP001499933"/>
    </source>
</evidence>